<dbReference type="GeneID" id="19143279"/>
<reference evidence="3 4" key="1">
    <citation type="journal article" date="2013" name="PLoS Genet.">
        <title>Comparative genome structure, secondary metabolite, and effector coding capacity across Cochliobolus pathogens.</title>
        <authorList>
            <person name="Condon B.J."/>
            <person name="Leng Y."/>
            <person name="Wu D."/>
            <person name="Bushley K.E."/>
            <person name="Ohm R.A."/>
            <person name="Otillar R."/>
            <person name="Martin J."/>
            <person name="Schackwitz W."/>
            <person name="Grimwood J."/>
            <person name="MohdZainudin N."/>
            <person name="Xue C."/>
            <person name="Wang R."/>
            <person name="Manning V.A."/>
            <person name="Dhillon B."/>
            <person name="Tu Z.J."/>
            <person name="Steffenson B.J."/>
            <person name="Salamov A."/>
            <person name="Sun H."/>
            <person name="Lowry S."/>
            <person name="LaButti K."/>
            <person name="Han J."/>
            <person name="Copeland A."/>
            <person name="Lindquist E."/>
            <person name="Barry K."/>
            <person name="Schmutz J."/>
            <person name="Baker S.E."/>
            <person name="Ciuffetti L.M."/>
            <person name="Grigoriev I.V."/>
            <person name="Zhong S."/>
            <person name="Turgeon B.G."/>
        </authorList>
    </citation>
    <scope>NUCLEOTIDE SEQUENCE [LARGE SCALE GENOMIC DNA]</scope>
    <source>
        <strain evidence="3 4">26-R-13</strain>
    </source>
</reference>
<evidence type="ECO:0000313" key="4">
    <source>
        <dbReference type="Proteomes" id="UP000053841"/>
    </source>
</evidence>
<evidence type="ECO:0008006" key="5">
    <source>
        <dbReference type="Google" id="ProtNLM"/>
    </source>
</evidence>
<accession>W6XV30</accession>
<protein>
    <recommendedName>
        <fullName evidence="5">Retrotransposon gag domain-containing protein</fullName>
    </recommendedName>
</protein>
<dbReference type="HOGENOM" id="CLU_040670_0_0_1"/>
<feature type="region of interest" description="Disordered" evidence="2">
    <location>
        <begin position="1"/>
        <end position="26"/>
    </location>
</feature>
<proteinExistence type="predicted"/>
<evidence type="ECO:0000256" key="1">
    <source>
        <dbReference type="SAM" id="Coils"/>
    </source>
</evidence>
<evidence type="ECO:0000313" key="3">
    <source>
        <dbReference type="EMBL" id="EUC26634.1"/>
    </source>
</evidence>
<dbReference type="STRING" id="930089.W6XV30"/>
<keyword evidence="1" id="KW-0175">Coiled coil</keyword>
<dbReference type="RefSeq" id="XP_007719061.1">
    <property type="nucleotide sequence ID" value="XM_007720871.1"/>
</dbReference>
<feature type="compositionally biased region" description="Pro residues" evidence="2">
    <location>
        <begin position="7"/>
        <end position="20"/>
    </location>
</feature>
<dbReference type="KEGG" id="bze:COCCADRAFT_10581"/>
<dbReference type="Proteomes" id="UP000053841">
    <property type="component" value="Unassembled WGS sequence"/>
</dbReference>
<dbReference type="AlphaFoldDB" id="W6XV30"/>
<name>W6XV30_COCC2</name>
<dbReference type="EMBL" id="KI965282">
    <property type="protein sequence ID" value="EUC26634.1"/>
    <property type="molecule type" value="Genomic_DNA"/>
</dbReference>
<feature type="compositionally biased region" description="Polar residues" evidence="2">
    <location>
        <begin position="75"/>
        <end position="85"/>
    </location>
</feature>
<feature type="region of interest" description="Disordered" evidence="2">
    <location>
        <begin position="75"/>
        <end position="112"/>
    </location>
</feature>
<gene>
    <name evidence="3" type="ORF">COCCADRAFT_10581</name>
</gene>
<evidence type="ECO:0000256" key="2">
    <source>
        <dbReference type="SAM" id="MobiDB-lite"/>
    </source>
</evidence>
<organism evidence="3 4">
    <name type="scientific">Cochliobolus carbonum (strain 26-R-13)</name>
    <name type="common">Maize leaf spot fungus</name>
    <name type="synonym">Bipolaris zeicola</name>
    <dbReference type="NCBI Taxonomy" id="930089"/>
    <lineage>
        <taxon>Eukaryota</taxon>
        <taxon>Fungi</taxon>
        <taxon>Dikarya</taxon>
        <taxon>Ascomycota</taxon>
        <taxon>Pezizomycotina</taxon>
        <taxon>Dothideomycetes</taxon>
        <taxon>Pleosporomycetidae</taxon>
        <taxon>Pleosporales</taxon>
        <taxon>Pleosporineae</taxon>
        <taxon>Pleosporaceae</taxon>
        <taxon>Bipolaris</taxon>
    </lineage>
</organism>
<sequence length="313" mass="35658">MGLHEPMPNPEPSNAPPRPPTYEELAESWSQLDATNNQLRRDLDQMATRLKDAESVRQELHEMKTLFLRTMQGQATPDAQTPNLTPSGGSQQPPSRPPATPTPVQECGKARLPNVKIFEKGSHEEYTQWKMQIRTKLSADHLAYPTEFYQAHYVISRTGGLAFSALQAYIQDFTSRNLSPSLSKLWEQLDAFFEDPSIKQKALQYLRTTKQGKGEFLLHVRAFNLKFNEAGFGQDDDALKIDYLKNSLNRKLLRYQAGYQPPSNETYEAFVHRLRNTWENLKVIDQLSSNAPSYSTSLPTFYPSCCRRNGLDA</sequence>
<dbReference type="OrthoDB" id="5599418at2759"/>
<feature type="coiled-coil region" evidence="1">
    <location>
        <begin position="36"/>
        <end position="63"/>
    </location>
</feature>
<keyword evidence="4" id="KW-1185">Reference proteome</keyword>